<dbReference type="Pfam" id="PF04199">
    <property type="entry name" value="Cyclase"/>
    <property type="match status" value="1"/>
</dbReference>
<dbReference type="RefSeq" id="WP_184920486.1">
    <property type="nucleotide sequence ID" value="NZ_JACHMO010000001.1"/>
</dbReference>
<dbReference type="GO" id="GO:0019441">
    <property type="term" value="P:L-tryptophan catabolic process to kynurenine"/>
    <property type="evidence" value="ECO:0007669"/>
    <property type="project" value="InterPro"/>
</dbReference>
<dbReference type="InterPro" id="IPR006311">
    <property type="entry name" value="TAT_signal"/>
</dbReference>
<dbReference type="Proteomes" id="UP000552097">
    <property type="component" value="Unassembled WGS sequence"/>
</dbReference>
<dbReference type="EMBL" id="JACHMO010000001">
    <property type="protein sequence ID" value="MBB5803238.1"/>
    <property type="molecule type" value="Genomic_DNA"/>
</dbReference>
<dbReference type="GO" id="GO:0004061">
    <property type="term" value="F:arylformamidase activity"/>
    <property type="evidence" value="ECO:0007669"/>
    <property type="project" value="InterPro"/>
</dbReference>
<evidence type="ECO:0000313" key="3">
    <source>
        <dbReference type="Proteomes" id="UP000552097"/>
    </source>
</evidence>
<dbReference type="PANTHER" id="PTHR34861:SF10">
    <property type="entry name" value="CYCLASE"/>
    <property type="match status" value="1"/>
</dbReference>
<evidence type="ECO:0000256" key="1">
    <source>
        <dbReference type="SAM" id="MobiDB-lite"/>
    </source>
</evidence>
<dbReference type="Gene3D" id="3.50.30.50">
    <property type="entry name" value="Putative cyclase"/>
    <property type="match status" value="1"/>
</dbReference>
<proteinExistence type="predicted"/>
<feature type="region of interest" description="Disordered" evidence="1">
    <location>
        <begin position="43"/>
        <end position="62"/>
    </location>
</feature>
<dbReference type="AlphaFoldDB" id="A0A7W9HJ43"/>
<accession>A0A7W9HJ43</accession>
<dbReference type="InterPro" id="IPR007325">
    <property type="entry name" value="KFase/CYL"/>
</dbReference>
<dbReference type="InterPro" id="IPR037175">
    <property type="entry name" value="KFase_sf"/>
</dbReference>
<protein>
    <submittedName>
        <fullName evidence="2">Kynurenine formamidase</fullName>
    </submittedName>
</protein>
<name>A0A7W9HJ43_9PSEU</name>
<evidence type="ECO:0000313" key="2">
    <source>
        <dbReference type="EMBL" id="MBB5803238.1"/>
    </source>
</evidence>
<reference evidence="2 3" key="1">
    <citation type="submission" date="2020-08" db="EMBL/GenBank/DDBJ databases">
        <title>Sequencing the genomes of 1000 actinobacteria strains.</title>
        <authorList>
            <person name="Klenk H.-P."/>
        </authorList>
    </citation>
    <scope>NUCLEOTIDE SEQUENCE [LARGE SCALE GENOMIC DNA]</scope>
    <source>
        <strain evidence="2 3">DSM 45486</strain>
    </source>
</reference>
<dbReference type="PANTHER" id="PTHR34861">
    <property type="match status" value="1"/>
</dbReference>
<keyword evidence="3" id="KW-1185">Reference proteome</keyword>
<organism evidence="2 3">
    <name type="scientific">Saccharothrix ecbatanensis</name>
    <dbReference type="NCBI Taxonomy" id="1105145"/>
    <lineage>
        <taxon>Bacteria</taxon>
        <taxon>Bacillati</taxon>
        <taxon>Actinomycetota</taxon>
        <taxon>Actinomycetes</taxon>
        <taxon>Pseudonocardiales</taxon>
        <taxon>Pseudonocardiaceae</taxon>
        <taxon>Saccharothrix</taxon>
    </lineage>
</organism>
<dbReference type="SUPFAM" id="SSF102198">
    <property type="entry name" value="Putative cyclase"/>
    <property type="match status" value="1"/>
</dbReference>
<comment type="caution">
    <text evidence="2">The sequence shown here is derived from an EMBL/GenBank/DDBJ whole genome shotgun (WGS) entry which is preliminary data.</text>
</comment>
<feature type="compositionally biased region" description="Basic and acidic residues" evidence="1">
    <location>
        <begin position="43"/>
        <end position="59"/>
    </location>
</feature>
<sequence>MNPDLLRNYLANHRPNRRDVLRVAGATGAAAALAGFGSTFADAQDRQADRPASRPHDQFDDVPYDYANPANLADWAPGPYGAGDQRGSFNEVTPARTAAALGLLDAHRPVKTYSLGELMWNGFPAFKTDPPRTYLQRLTIAGYEPPPGFAEQGGVLISLDTLGDNQLSIHEERFEASFSAKHPVPLATTYQIGSQLDNLNHIGAKEFFYNGMRGPEIARGHGTTHLGNEHMGPIATRGVLLDILGVKLAKNATSDLAEPATNGKPLLRENYRITVEDIREAMDFGGIRSLRPGDAVLFRTGWSQLLKRRDPADIRRWEAAEGLPGIYLREARWLAQFRPALIGSDSWALEVLGNPVNDNGAAFPVHQDLIMRNGIRIGESYVTEELADDHVHEFVFVVTPQHAEGATAGNTPPMALGQPKR</sequence>
<gene>
    <name evidence="2" type="ORF">F4560_003006</name>
</gene>
<dbReference type="PROSITE" id="PS51318">
    <property type="entry name" value="TAT"/>
    <property type="match status" value="1"/>
</dbReference>